<dbReference type="RefSeq" id="WP_093034225.1">
    <property type="nucleotide sequence ID" value="NZ_FOAG01000003.1"/>
</dbReference>
<name>A0A1H7MJA6_9RHOB</name>
<keyword evidence="9" id="KW-0028">Amino-acid biosynthesis</keyword>
<gene>
    <name evidence="9" type="primary">hisC</name>
    <name evidence="11" type="ORF">SAMN05443999_103336</name>
</gene>
<evidence type="ECO:0000256" key="5">
    <source>
        <dbReference type="ARBA" id="ARBA00022576"/>
    </source>
</evidence>
<dbReference type="SUPFAM" id="SSF53383">
    <property type="entry name" value="PLP-dependent transferases"/>
    <property type="match status" value="1"/>
</dbReference>
<dbReference type="PROSITE" id="PS00599">
    <property type="entry name" value="AA_TRANSFER_CLASS_2"/>
    <property type="match status" value="1"/>
</dbReference>
<dbReference type="Gene3D" id="3.40.640.10">
    <property type="entry name" value="Type I PLP-dependent aspartate aminotransferase-like (Major domain)"/>
    <property type="match status" value="1"/>
</dbReference>
<dbReference type="InterPro" id="IPR015422">
    <property type="entry name" value="PyrdxlP-dep_Trfase_small"/>
</dbReference>
<dbReference type="EMBL" id="FOAG01000003">
    <property type="protein sequence ID" value="SEL11272.1"/>
    <property type="molecule type" value="Genomic_DNA"/>
</dbReference>
<protein>
    <recommendedName>
        <fullName evidence="9">Histidinol-phosphate aminotransferase</fullName>
        <ecNumber evidence="9">2.6.1.9</ecNumber>
    </recommendedName>
    <alternativeName>
        <fullName evidence="9">Imidazole acetol-phosphate transaminase</fullName>
    </alternativeName>
</protein>
<keyword evidence="9" id="KW-0368">Histidine biosynthesis</keyword>
<dbReference type="InterPro" id="IPR001917">
    <property type="entry name" value="Aminotrans_II_pyridoxalP_BS"/>
</dbReference>
<comment type="cofactor">
    <cofactor evidence="1 9">
        <name>pyridoxal 5'-phosphate</name>
        <dbReference type="ChEBI" id="CHEBI:597326"/>
    </cofactor>
</comment>
<reference evidence="11 12" key="1">
    <citation type="submission" date="2016-10" db="EMBL/GenBank/DDBJ databases">
        <authorList>
            <person name="de Groot N.N."/>
        </authorList>
    </citation>
    <scope>NUCLEOTIDE SEQUENCE [LARGE SCALE GENOMIC DNA]</scope>
    <source>
        <strain evidence="11 12">DSM 100674</strain>
    </source>
</reference>
<dbReference type="EC" id="2.6.1.9" evidence="9"/>
<accession>A0A1H7MJA6</accession>
<dbReference type="InterPro" id="IPR015424">
    <property type="entry name" value="PyrdxlP-dep_Trfase"/>
</dbReference>
<dbReference type="UniPathway" id="UPA00031">
    <property type="reaction ID" value="UER00012"/>
</dbReference>
<dbReference type="Gene3D" id="3.90.1150.10">
    <property type="entry name" value="Aspartate Aminotransferase, domain 1"/>
    <property type="match status" value="1"/>
</dbReference>
<dbReference type="InterPro" id="IPR050106">
    <property type="entry name" value="HistidinolP_aminotransfase"/>
</dbReference>
<dbReference type="NCBIfam" id="TIGR01141">
    <property type="entry name" value="hisC"/>
    <property type="match status" value="1"/>
</dbReference>
<comment type="subunit">
    <text evidence="4 9">Homodimer.</text>
</comment>
<proteinExistence type="inferred from homology"/>
<dbReference type="CDD" id="cd00609">
    <property type="entry name" value="AAT_like"/>
    <property type="match status" value="1"/>
</dbReference>
<dbReference type="HAMAP" id="MF_01023">
    <property type="entry name" value="HisC_aminotrans_2"/>
    <property type="match status" value="1"/>
</dbReference>
<keyword evidence="6 9" id="KW-0808">Transferase</keyword>
<sequence>MTKITPQPGIMDIALYKSGEAVIPGRTEVLKLSANESPYGPSDRAKEAFARSAATLHRYPCTDHADLRAAIAEVHGLDPERIICGVGSDEVLQFVAQAYAGAGDEVIHTEHGFAMYPILAHAVGATAVCVPERDRRVDVEAILAACTARTRIVFIANPGNPTGTLLSGTELARLADGIPGGAILVLDGAYTEFAEGHDGGAALVSARENVIMTRTFSKAYGLGGLRIGWGYAPGAIIGVLNRIRQPFNLSSTQLVTAEVAMRDQAWLAKVVADTIRNRSWLIEALRKTGVAADDSHANFVLARFGSEQEAADCDAALRGEGILVRRVAGYGFPDALRITVGDESACRRVVHAIGQFKGVR</sequence>
<keyword evidence="5 9" id="KW-0032">Aminotransferase</keyword>
<comment type="catalytic activity">
    <reaction evidence="8 9">
        <text>L-histidinol phosphate + 2-oxoglutarate = 3-(imidazol-4-yl)-2-oxopropyl phosphate + L-glutamate</text>
        <dbReference type="Rhea" id="RHEA:23744"/>
        <dbReference type="ChEBI" id="CHEBI:16810"/>
        <dbReference type="ChEBI" id="CHEBI:29985"/>
        <dbReference type="ChEBI" id="CHEBI:57766"/>
        <dbReference type="ChEBI" id="CHEBI:57980"/>
        <dbReference type="EC" id="2.6.1.9"/>
    </reaction>
</comment>
<evidence type="ECO:0000256" key="3">
    <source>
        <dbReference type="ARBA" id="ARBA00007970"/>
    </source>
</evidence>
<dbReference type="PANTHER" id="PTHR43643">
    <property type="entry name" value="HISTIDINOL-PHOSPHATE AMINOTRANSFERASE 2"/>
    <property type="match status" value="1"/>
</dbReference>
<evidence type="ECO:0000313" key="12">
    <source>
        <dbReference type="Proteomes" id="UP000199582"/>
    </source>
</evidence>
<dbReference type="AlphaFoldDB" id="A0A1H7MJA6"/>
<dbReference type="GO" id="GO:0004400">
    <property type="term" value="F:histidinol-phosphate transaminase activity"/>
    <property type="evidence" value="ECO:0007669"/>
    <property type="project" value="UniProtKB-UniRule"/>
</dbReference>
<dbReference type="InterPro" id="IPR005861">
    <property type="entry name" value="HisP_aminotrans"/>
</dbReference>
<comment type="pathway">
    <text evidence="2 9">Amino-acid biosynthesis; L-histidine biosynthesis; L-histidine from 5-phospho-alpha-D-ribose 1-diphosphate: step 7/9.</text>
</comment>
<evidence type="ECO:0000256" key="4">
    <source>
        <dbReference type="ARBA" id="ARBA00011738"/>
    </source>
</evidence>
<evidence type="ECO:0000313" key="11">
    <source>
        <dbReference type="EMBL" id="SEL11272.1"/>
    </source>
</evidence>
<dbReference type="STRING" id="1287727.SAMN05443999_103336"/>
<keyword evidence="12" id="KW-1185">Reference proteome</keyword>
<dbReference type="InterPro" id="IPR004839">
    <property type="entry name" value="Aminotransferase_I/II_large"/>
</dbReference>
<evidence type="ECO:0000256" key="1">
    <source>
        <dbReference type="ARBA" id="ARBA00001933"/>
    </source>
</evidence>
<feature type="domain" description="Aminotransferase class I/classII large" evidence="10">
    <location>
        <begin position="28"/>
        <end position="353"/>
    </location>
</feature>
<evidence type="ECO:0000256" key="7">
    <source>
        <dbReference type="ARBA" id="ARBA00022898"/>
    </source>
</evidence>
<evidence type="ECO:0000256" key="9">
    <source>
        <dbReference type="HAMAP-Rule" id="MF_01023"/>
    </source>
</evidence>
<dbReference type="InterPro" id="IPR015421">
    <property type="entry name" value="PyrdxlP-dep_Trfase_major"/>
</dbReference>
<dbReference type="GO" id="GO:0030170">
    <property type="term" value="F:pyridoxal phosphate binding"/>
    <property type="evidence" value="ECO:0007669"/>
    <property type="project" value="InterPro"/>
</dbReference>
<keyword evidence="7 9" id="KW-0663">Pyridoxal phosphate</keyword>
<dbReference type="GO" id="GO:0000105">
    <property type="term" value="P:L-histidine biosynthetic process"/>
    <property type="evidence" value="ECO:0007669"/>
    <property type="project" value="UniProtKB-UniRule"/>
</dbReference>
<dbReference type="OrthoDB" id="9809616at2"/>
<dbReference type="PANTHER" id="PTHR43643:SF3">
    <property type="entry name" value="HISTIDINOL-PHOSPHATE AMINOTRANSFERASE"/>
    <property type="match status" value="1"/>
</dbReference>
<comment type="similarity">
    <text evidence="3 9">Belongs to the class-II pyridoxal-phosphate-dependent aminotransferase family. Histidinol-phosphate aminotransferase subfamily.</text>
</comment>
<dbReference type="Pfam" id="PF00155">
    <property type="entry name" value="Aminotran_1_2"/>
    <property type="match status" value="1"/>
</dbReference>
<dbReference type="Proteomes" id="UP000199582">
    <property type="component" value="Unassembled WGS sequence"/>
</dbReference>
<evidence type="ECO:0000259" key="10">
    <source>
        <dbReference type="Pfam" id="PF00155"/>
    </source>
</evidence>
<organism evidence="11 12">
    <name type="scientific">Roseovarius azorensis</name>
    <dbReference type="NCBI Taxonomy" id="1287727"/>
    <lineage>
        <taxon>Bacteria</taxon>
        <taxon>Pseudomonadati</taxon>
        <taxon>Pseudomonadota</taxon>
        <taxon>Alphaproteobacteria</taxon>
        <taxon>Rhodobacterales</taxon>
        <taxon>Roseobacteraceae</taxon>
        <taxon>Roseovarius</taxon>
    </lineage>
</organism>
<evidence type="ECO:0000256" key="6">
    <source>
        <dbReference type="ARBA" id="ARBA00022679"/>
    </source>
</evidence>
<evidence type="ECO:0000256" key="8">
    <source>
        <dbReference type="ARBA" id="ARBA00047481"/>
    </source>
</evidence>
<feature type="modified residue" description="N6-(pyridoxal phosphate)lysine" evidence="9">
    <location>
        <position position="218"/>
    </location>
</feature>
<evidence type="ECO:0000256" key="2">
    <source>
        <dbReference type="ARBA" id="ARBA00005011"/>
    </source>
</evidence>